<protein>
    <submittedName>
        <fullName evidence="1">Uncharacterized protein</fullName>
    </submittedName>
</protein>
<keyword evidence="2" id="KW-1185">Reference proteome</keyword>
<accession>A0A7J6H696</accession>
<dbReference type="Proteomes" id="UP000583929">
    <property type="component" value="Unassembled WGS sequence"/>
</dbReference>
<sequence>MRPNDIPGQILLPEPNGMYSKLLPLKSIELSTNLSGIKFSGSIQYFGSLPIAHKFTTTLVFIGSRGAGGCNLKVSLITDFNSLTPFIKKAKKRKKLSNFKVFTVVDSIFHNQYELFMVTTFLAKGSPGYDDD</sequence>
<evidence type="ECO:0000313" key="2">
    <source>
        <dbReference type="Proteomes" id="UP000583929"/>
    </source>
</evidence>
<evidence type="ECO:0000313" key="1">
    <source>
        <dbReference type="EMBL" id="KAF4390188.1"/>
    </source>
</evidence>
<gene>
    <name evidence="1" type="ORF">G4B88_005106</name>
</gene>
<dbReference type="EMBL" id="JAATIQ010000064">
    <property type="protein sequence ID" value="KAF4390188.1"/>
    <property type="molecule type" value="Genomic_DNA"/>
</dbReference>
<dbReference type="AlphaFoldDB" id="A0A7J6H696"/>
<comment type="caution">
    <text evidence="1">The sequence shown here is derived from an EMBL/GenBank/DDBJ whole genome shotgun (WGS) entry which is preliminary data.</text>
</comment>
<name>A0A7J6H696_CANSA</name>
<organism evidence="1 2">
    <name type="scientific">Cannabis sativa</name>
    <name type="common">Hemp</name>
    <name type="synonym">Marijuana</name>
    <dbReference type="NCBI Taxonomy" id="3483"/>
    <lineage>
        <taxon>Eukaryota</taxon>
        <taxon>Viridiplantae</taxon>
        <taxon>Streptophyta</taxon>
        <taxon>Embryophyta</taxon>
        <taxon>Tracheophyta</taxon>
        <taxon>Spermatophyta</taxon>
        <taxon>Magnoliopsida</taxon>
        <taxon>eudicotyledons</taxon>
        <taxon>Gunneridae</taxon>
        <taxon>Pentapetalae</taxon>
        <taxon>rosids</taxon>
        <taxon>fabids</taxon>
        <taxon>Rosales</taxon>
        <taxon>Cannabaceae</taxon>
        <taxon>Cannabis</taxon>
    </lineage>
</organism>
<proteinExistence type="predicted"/>
<reference evidence="1 2" key="1">
    <citation type="journal article" date="2020" name="bioRxiv">
        <title>Sequence and annotation of 42 cannabis genomes reveals extensive copy number variation in cannabinoid synthesis and pathogen resistance genes.</title>
        <authorList>
            <person name="Mckernan K.J."/>
            <person name="Helbert Y."/>
            <person name="Kane L.T."/>
            <person name="Ebling H."/>
            <person name="Zhang L."/>
            <person name="Liu B."/>
            <person name="Eaton Z."/>
            <person name="Mclaughlin S."/>
            <person name="Kingan S."/>
            <person name="Baybayan P."/>
            <person name="Concepcion G."/>
            <person name="Jordan M."/>
            <person name="Riva A."/>
            <person name="Barbazuk W."/>
            <person name="Harkins T."/>
        </authorList>
    </citation>
    <scope>NUCLEOTIDE SEQUENCE [LARGE SCALE GENOMIC DNA]</scope>
    <source>
        <strain evidence="2">cv. Jamaican Lion 4</strain>
        <tissue evidence="1">Leaf</tissue>
    </source>
</reference>